<proteinExistence type="inferred from homology"/>
<keyword evidence="8 10" id="KW-0717">Septation</keyword>
<keyword evidence="9 10" id="KW-0131">Cell cycle</keyword>
<evidence type="ECO:0000256" key="6">
    <source>
        <dbReference type="ARBA" id="ARBA00022842"/>
    </source>
</evidence>
<dbReference type="EMBL" id="CP001817">
    <property type="protein sequence ID" value="AEH39855.1"/>
    <property type="molecule type" value="Genomic_DNA"/>
</dbReference>
<evidence type="ECO:0000256" key="1">
    <source>
        <dbReference type="ARBA" id="ARBA00001946"/>
    </source>
</evidence>
<sequence>MKKLLYHKTFFLKSSLYPNEWIDCIGSEIALLGYSNVGKSSIINALTNQKKLAYISKTPGRTRLINFFEVIPNFRIVDLPGYGYSKISYKYNSLIKDNLLYYIQNRSCLKGVLLLSDIRFPLKVLDIYILKYIIKRSLFLMIILTKSDKIQESIIIKNINIQIKIKKLRIFSDIIICSSLKKVGILQIQKKFLYGGKKLIKNYKFYFTFPQFFPVFIETCKGIFKLTQFSIKFLISNIIFCFFLFEFQKLIHHVFA</sequence>
<keyword evidence="5 10" id="KW-0547">Nucleotide-binding</keyword>
<dbReference type="Proteomes" id="UP000006811">
    <property type="component" value="Chromosome"/>
</dbReference>
<dbReference type="CDD" id="cd01876">
    <property type="entry name" value="YihA_EngB"/>
    <property type="match status" value="1"/>
</dbReference>
<dbReference type="InterPro" id="IPR019987">
    <property type="entry name" value="GTP-bd_ribosome_bio_YsxC"/>
</dbReference>
<dbReference type="InterPro" id="IPR027417">
    <property type="entry name" value="P-loop_NTPase"/>
</dbReference>
<gene>
    <name evidence="10 12" type="primary">engB</name>
    <name evidence="12" type="ORF">BCTU_280</name>
</gene>
<dbReference type="Pfam" id="PF01926">
    <property type="entry name" value="MMR_HSR1"/>
    <property type="match status" value="1"/>
</dbReference>
<evidence type="ECO:0000256" key="7">
    <source>
        <dbReference type="ARBA" id="ARBA00023134"/>
    </source>
</evidence>
<evidence type="ECO:0000256" key="8">
    <source>
        <dbReference type="ARBA" id="ARBA00023210"/>
    </source>
</evidence>
<dbReference type="GO" id="GO:0005829">
    <property type="term" value="C:cytosol"/>
    <property type="evidence" value="ECO:0007669"/>
    <property type="project" value="TreeGrafter"/>
</dbReference>
<dbReference type="InterPro" id="IPR030393">
    <property type="entry name" value="G_ENGB_dom"/>
</dbReference>
<dbReference type="SUPFAM" id="SSF52540">
    <property type="entry name" value="P-loop containing nucleoside triphosphate hydrolases"/>
    <property type="match status" value="1"/>
</dbReference>
<comment type="function">
    <text evidence="10">Necessary for normal cell division and for the maintenance of normal septation.</text>
</comment>
<dbReference type="GO" id="GO:0046872">
    <property type="term" value="F:metal ion binding"/>
    <property type="evidence" value="ECO:0007669"/>
    <property type="project" value="UniProtKB-KW"/>
</dbReference>
<reference evidence="12 13" key="1">
    <citation type="journal article" date="2011" name="Appl. Environ. Microbiol.">
        <title>The genome of Buchnera aphidicola from the aphid Cinara tujafilina provides new clues about the evolutionary history of metabolic losses in bacterial endosymbionts.</title>
        <authorList>
            <person name="Lamelas A."/>
            <person name="Gosalbes M.J."/>
            <person name="Moya A."/>
            <person name="Latorre A."/>
        </authorList>
    </citation>
    <scope>NUCLEOTIDE SEQUENCE [LARGE SCALE GENOMIC DNA]</scope>
    <source>
        <strain evidence="13">Cinara tujafilina</strain>
    </source>
</reference>
<evidence type="ECO:0000256" key="9">
    <source>
        <dbReference type="ARBA" id="ARBA00023306"/>
    </source>
</evidence>
<dbReference type="NCBIfam" id="TIGR03598">
    <property type="entry name" value="GTPase_YsxC"/>
    <property type="match status" value="1"/>
</dbReference>
<keyword evidence="3 10" id="KW-0132">Cell division</keyword>
<evidence type="ECO:0000256" key="2">
    <source>
        <dbReference type="ARBA" id="ARBA00009638"/>
    </source>
</evidence>
<evidence type="ECO:0000256" key="10">
    <source>
        <dbReference type="HAMAP-Rule" id="MF_00321"/>
    </source>
</evidence>
<evidence type="ECO:0000259" key="11">
    <source>
        <dbReference type="PROSITE" id="PS51706"/>
    </source>
</evidence>
<dbReference type="InterPro" id="IPR006073">
    <property type="entry name" value="GTP-bd"/>
</dbReference>
<comment type="cofactor">
    <cofactor evidence="1">
        <name>Mg(2+)</name>
        <dbReference type="ChEBI" id="CHEBI:18420"/>
    </cofactor>
</comment>
<evidence type="ECO:0000313" key="12">
    <source>
        <dbReference type="EMBL" id="AEH39855.1"/>
    </source>
</evidence>
<dbReference type="PROSITE" id="PS51706">
    <property type="entry name" value="G_ENGB"/>
    <property type="match status" value="1"/>
</dbReference>
<keyword evidence="13" id="KW-1185">Reference proteome</keyword>
<keyword evidence="4" id="KW-0479">Metal-binding</keyword>
<comment type="similarity">
    <text evidence="2 10">Belongs to the TRAFAC class TrmE-Era-EngA-EngB-Septin-like GTPase superfamily. EngB GTPase family.</text>
</comment>
<dbReference type="Gene3D" id="3.40.50.300">
    <property type="entry name" value="P-loop containing nucleotide triphosphate hydrolases"/>
    <property type="match status" value="1"/>
</dbReference>
<evidence type="ECO:0000256" key="5">
    <source>
        <dbReference type="ARBA" id="ARBA00022741"/>
    </source>
</evidence>
<dbReference type="HOGENOM" id="CLU_033732_1_0_6"/>
<evidence type="ECO:0000256" key="4">
    <source>
        <dbReference type="ARBA" id="ARBA00022723"/>
    </source>
</evidence>
<protein>
    <recommendedName>
        <fullName evidence="10">Probable GTP-binding protein EngB</fullName>
    </recommendedName>
</protein>
<dbReference type="STRING" id="261317.BCTU_280"/>
<dbReference type="eggNOG" id="COG0218">
    <property type="taxonomic scope" value="Bacteria"/>
</dbReference>
<evidence type="ECO:0000313" key="13">
    <source>
        <dbReference type="Proteomes" id="UP000006811"/>
    </source>
</evidence>
<dbReference type="AlphaFoldDB" id="F7WZI8"/>
<dbReference type="GO" id="GO:0005525">
    <property type="term" value="F:GTP binding"/>
    <property type="evidence" value="ECO:0007669"/>
    <property type="project" value="UniProtKB-UniRule"/>
</dbReference>
<dbReference type="GO" id="GO:0000917">
    <property type="term" value="P:division septum assembly"/>
    <property type="evidence" value="ECO:0007669"/>
    <property type="project" value="UniProtKB-KW"/>
</dbReference>
<dbReference type="HAMAP" id="MF_00321">
    <property type="entry name" value="GTPase_EngB"/>
    <property type="match status" value="1"/>
</dbReference>
<accession>F7WZI8</accession>
<dbReference type="PANTHER" id="PTHR11649:SF13">
    <property type="entry name" value="ENGB-TYPE G DOMAIN-CONTAINING PROTEIN"/>
    <property type="match status" value="1"/>
</dbReference>
<organism evidence="12 13">
    <name type="scientific">Buchnera aphidicola</name>
    <name type="common">Cinara tujafilina</name>
    <dbReference type="NCBI Taxonomy" id="261317"/>
    <lineage>
        <taxon>Bacteria</taxon>
        <taxon>Pseudomonadati</taxon>
        <taxon>Pseudomonadota</taxon>
        <taxon>Gammaproteobacteria</taxon>
        <taxon>Enterobacterales</taxon>
        <taxon>Erwiniaceae</taxon>
        <taxon>Buchnera</taxon>
    </lineage>
</organism>
<name>F7WZI8_9GAMM</name>
<feature type="domain" description="EngB-type G" evidence="11">
    <location>
        <begin position="25"/>
        <end position="198"/>
    </location>
</feature>
<keyword evidence="7 10" id="KW-0342">GTP-binding</keyword>
<dbReference type="PANTHER" id="PTHR11649">
    <property type="entry name" value="MSS1/TRME-RELATED GTP-BINDING PROTEIN"/>
    <property type="match status" value="1"/>
</dbReference>
<dbReference type="KEGG" id="baj:BCTU_280"/>
<evidence type="ECO:0000256" key="3">
    <source>
        <dbReference type="ARBA" id="ARBA00022618"/>
    </source>
</evidence>
<keyword evidence="6" id="KW-0460">Magnesium</keyword>